<evidence type="ECO:0000256" key="5">
    <source>
        <dbReference type="ARBA" id="ARBA00022729"/>
    </source>
</evidence>
<proteinExistence type="inferred from homology"/>
<evidence type="ECO:0000256" key="6">
    <source>
        <dbReference type="ARBA" id="ARBA00023077"/>
    </source>
</evidence>
<reference evidence="16 17" key="1">
    <citation type="journal article" date="2014" name="Genome Announc.">
        <title>Draft genome sequences of six enterohepatic helicobacter species isolated from humans and one from rhesus macaques.</title>
        <authorList>
            <person name="Shen Z."/>
            <person name="Sheh A."/>
            <person name="Young S.K."/>
            <person name="Abouelliel A."/>
            <person name="Ward D.V."/>
            <person name="Earl A.M."/>
            <person name="Fox J.G."/>
        </authorList>
    </citation>
    <scope>NUCLEOTIDE SEQUENCE [LARGE SCALE GENOMIC DNA]</scope>
    <source>
        <strain evidence="16 17">MIT 99-5501</strain>
    </source>
</reference>
<dbReference type="PANTHER" id="PTHR30069:SF29">
    <property type="entry name" value="HEMOGLOBIN AND HEMOGLOBIN-HAPTOGLOBIN-BINDING PROTEIN 1-RELATED"/>
    <property type="match status" value="1"/>
</dbReference>
<keyword evidence="9 10" id="KW-0998">Cell outer membrane</keyword>
<dbReference type="SUPFAM" id="SSF56935">
    <property type="entry name" value="Porins"/>
    <property type="match status" value="1"/>
</dbReference>
<gene>
    <name evidence="16" type="ORF">HMPREF2086_00729</name>
</gene>
<keyword evidence="17" id="KW-1185">Reference proteome</keyword>
<evidence type="ECO:0000256" key="11">
    <source>
        <dbReference type="RuleBase" id="RU003357"/>
    </source>
</evidence>
<dbReference type="Pfam" id="PF00593">
    <property type="entry name" value="TonB_dep_Rec_b-barrel"/>
    <property type="match status" value="1"/>
</dbReference>
<evidence type="ECO:0000256" key="8">
    <source>
        <dbReference type="ARBA" id="ARBA00023170"/>
    </source>
</evidence>
<dbReference type="InterPro" id="IPR037066">
    <property type="entry name" value="Plug_dom_sf"/>
</dbReference>
<dbReference type="InterPro" id="IPR039426">
    <property type="entry name" value="TonB-dep_rcpt-like"/>
</dbReference>
<evidence type="ECO:0000313" key="17">
    <source>
        <dbReference type="Proteomes" id="UP000018731"/>
    </source>
</evidence>
<feature type="domain" description="TonB-dependent receptor-like beta-barrel" evidence="14">
    <location>
        <begin position="303"/>
        <end position="760"/>
    </location>
</feature>
<dbReference type="Proteomes" id="UP000018731">
    <property type="component" value="Unassembled WGS sequence"/>
</dbReference>
<dbReference type="PANTHER" id="PTHR30069">
    <property type="entry name" value="TONB-DEPENDENT OUTER MEMBRANE RECEPTOR"/>
    <property type="match status" value="1"/>
</dbReference>
<evidence type="ECO:0000256" key="13">
    <source>
        <dbReference type="SAM" id="SignalP"/>
    </source>
</evidence>
<evidence type="ECO:0000256" key="12">
    <source>
        <dbReference type="SAM" id="MobiDB-lite"/>
    </source>
</evidence>
<evidence type="ECO:0000256" key="1">
    <source>
        <dbReference type="ARBA" id="ARBA00004571"/>
    </source>
</evidence>
<keyword evidence="6 11" id="KW-0798">TonB box</keyword>
<comment type="caution">
    <text evidence="16">The sequence shown here is derived from an EMBL/GenBank/DDBJ whole genome shotgun (WGS) entry which is preliminary data.</text>
</comment>
<dbReference type="Gene3D" id="2.170.130.10">
    <property type="entry name" value="TonB-dependent receptor, plug domain"/>
    <property type="match status" value="1"/>
</dbReference>
<feature type="region of interest" description="Disordered" evidence="12">
    <location>
        <begin position="34"/>
        <end position="83"/>
    </location>
</feature>
<dbReference type="InterPro" id="IPR000531">
    <property type="entry name" value="Beta-barrel_TonB"/>
</dbReference>
<evidence type="ECO:0000256" key="2">
    <source>
        <dbReference type="ARBA" id="ARBA00022448"/>
    </source>
</evidence>
<dbReference type="Gene3D" id="2.40.170.20">
    <property type="entry name" value="TonB-dependent receptor, beta-barrel domain"/>
    <property type="match status" value="1"/>
</dbReference>
<evidence type="ECO:0000256" key="3">
    <source>
        <dbReference type="ARBA" id="ARBA00022452"/>
    </source>
</evidence>
<keyword evidence="4 10" id="KW-0812">Transmembrane</keyword>
<feature type="chain" id="PRO_5004767366" description="TonB-dependent receptor plug domain-containing protein" evidence="13">
    <location>
        <begin position="31"/>
        <end position="801"/>
    </location>
</feature>
<feature type="signal peptide" evidence="13">
    <location>
        <begin position="1"/>
        <end position="30"/>
    </location>
</feature>
<comment type="subcellular location">
    <subcellularLocation>
        <location evidence="1 10">Cell outer membrane</location>
        <topology evidence="1 10">Multi-pass membrane protein</topology>
    </subcellularLocation>
</comment>
<name>V8CA89_9HELI</name>
<dbReference type="OrthoDB" id="9763670at2"/>
<keyword evidence="8" id="KW-0675">Receptor</keyword>
<keyword evidence="7 10" id="KW-0472">Membrane</keyword>
<dbReference type="STRING" id="1357400.HMPREF2086_00729"/>
<feature type="compositionally biased region" description="Low complexity" evidence="12">
    <location>
        <begin position="40"/>
        <end position="58"/>
    </location>
</feature>
<dbReference type="AlphaFoldDB" id="V8CA89"/>
<comment type="similarity">
    <text evidence="10 11">Belongs to the TonB-dependent receptor family.</text>
</comment>
<dbReference type="GO" id="GO:0009279">
    <property type="term" value="C:cell outer membrane"/>
    <property type="evidence" value="ECO:0007669"/>
    <property type="project" value="UniProtKB-SubCell"/>
</dbReference>
<dbReference type="RefSeq" id="WP_023927453.1">
    <property type="nucleotide sequence ID" value="NZ_KI669454.1"/>
</dbReference>
<dbReference type="InterPro" id="IPR012910">
    <property type="entry name" value="Plug_dom"/>
</dbReference>
<accession>V8CA89</accession>
<evidence type="ECO:0000259" key="14">
    <source>
        <dbReference type="Pfam" id="PF00593"/>
    </source>
</evidence>
<evidence type="ECO:0000256" key="10">
    <source>
        <dbReference type="PROSITE-ProRule" id="PRU01360"/>
    </source>
</evidence>
<evidence type="ECO:0000256" key="7">
    <source>
        <dbReference type="ARBA" id="ARBA00023136"/>
    </source>
</evidence>
<evidence type="ECO:0008006" key="18">
    <source>
        <dbReference type="Google" id="ProtNLM"/>
    </source>
</evidence>
<feature type="compositionally biased region" description="Polar residues" evidence="12">
    <location>
        <begin position="59"/>
        <end position="83"/>
    </location>
</feature>
<dbReference type="EMBL" id="AZJI01000004">
    <property type="protein sequence ID" value="ETD23982.1"/>
    <property type="molecule type" value="Genomic_DNA"/>
</dbReference>
<protein>
    <recommendedName>
        <fullName evidence="18">TonB-dependent receptor plug domain-containing protein</fullName>
    </recommendedName>
</protein>
<keyword evidence="3 10" id="KW-1134">Transmembrane beta strand</keyword>
<organism evidence="16 17">
    <name type="scientific">Helicobacter macacae MIT 99-5501</name>
    <dbReference type="NCBI Taxonomy" id="1357400"/>
    <lineage>
        <taxon>Bacteria</taxon>
        <taxon>Pseudomonadati</taxon>
        <taxon>Campylobacterota</taxon>
        <taxon>Epsilonproteobacteria</taxon>
        <taxon>Campylobacterales</taxon>
        <taxon>Helicobacteraceae</taxon>
        <taxon>Helicobacter</taxon>
    </lineage>
</organism>
<sequence length="801" mass="88022">MKPLSLSTISSVISASAISASIISVNLANAEPALSNEADTSQSTTTTITTSEPSATPSVTKLDSSESSNPSEFGKSSDSSQNLEHIADTTPSYQGEISETKQLEKVSVTAQVSQSELPIELQSKQISIVSKDSLLEKISLGGAQAALESVPSVLYSRSGGVNGQITMRGQNSTSQRSVVMIDGVRFAGRSLLEFNVLDASQFESIEVIRGAASALWGSDAMNGVINFRSRRSNYNLGGESFKATARLRLLEYQSVNNGVAGRAEILGGGGGWDLLVGVSARNGGDYLTPIQKDGKFLKAKNSYYTTYNADFNLGYTTKSNTRYYAQGRYSHIETSRAGGLAAAPGADYGVYFRENPMSEYYLRLGVSTKHLKYADSMDAYVYYRYWDTDLWNDRRTLMNGSNGNTATDLFIHQEVYANQYLGGRISFDTRYKNNYFSYGAEILSSINLTPYRQNFLTSSQGECKASSCTTIRPNTNTDFALFVKDDWKVFDNWILSGAIRGDYVLTTISKKRSDIENKQVTVSTNGAKESAQVLDANPLIHTGALTGSIGSVWFITDYISNVINISHNFQDPGASSRLSSTPSASTTPTIANPKIKPEYSQTAEFGFRFTSENHFASIIGFYTNYQDMVLGILFQDGRNRYENIGRAFIAGAELEGRHSFASSKVLLTYTLSYNYGEDLTQKKLIAYLAPLYGNLSVKFDFEKVYFVLAERFYGGKNRVAGATEYKTKSYAMTDIYAGLKLGAFKSYMKDMELIFGVSNLFNTIGRNPVTVGAVNALYPLSVTNPLVEPARNFTLKYVWKY</sequence>
<evidence type="ECO:0000256" key="4">
    <source>
        <dbReference type="ARBA" id="ARBA00022692"/>
    </source>
</evidence>
<dbReference type="eggNOG" id="COG4771">
    <property type="taxonomic scope" value="Bacteria"/>
</dbReference>
<keyword evidence="2 10" id="KW-0813">Transport</keyword>
<feature type="domain" description="TonB-dependent receptor plug" evidence="15">
    <location>
        <begin position="125"/>
        <end position="224"/>
    </location>
</feature>
<dbReference type="PROSITE" id="PS52016">
    <property type="entry name" value="TONB_DEPENDENT_REC_3"/>
    <property type="match status" value="1"/>
</dbReference>
<dbReference type="HOGENOM" id="CLU_380266_0_0_7"/>
<dbReference type="Pfam" id="PF07715">
    <property type="entry name" value="Plug"/>
    <property type="match status" value="1"/>
</dbReference>
<dbReference type="GO" id="GO:0044718">
    <property type="term" value="P:siderophore transmembrane transport"/>
    <property type="evidence" value="ECO:0007669"/>
    <property type="project" value="TreeGrafter"/>
</dbReference>
<evidence type="ECO:0000256" key="9">
    <source>
        <dbReference type="ARBA" id="ARBA00023237"/>
    </source>
</evidence>
<dbReference type="PATRIC" id="fig|1357400.3.peg.1003"/>
<evidence type="ECO:0000313" key="16">
    <source>
        <dbReference type="EMBL" id="ETD23982.1"/>
    </source>
</evidence>
<dbReference type="GO" id="GO:0015344">
    <property type="term" value="F:siderophore uptake transmembrane transporter activity"/>
    <property type="evidence" value="ECO:0007669"/>
    <property type="project" value="TreeGrafter"/>
</dbReference>
<evidence type="ECO:0000259" key="15">
    <source>
        <dbReference type="Pfam" id="PF07715"/>
    </source>
</evidence>
<dbReference type="InterPro" id="IPR036942">
    <property type="entry name" value="Beta-barrel_TonB_sf"/>
</dbReference>
<keyword evidence="5 13" id="KW-0732">Signal</keyword>